<dbReference type="PROSITE" id="PS00397">
    <property type="entry name" value="RECOMBINASES_1"/>
    <property type="match status" value="1"/>
</dbReference>
<sequence length="57" mass="6725">MNQLKNNHPKHQAALIYCRVSTMRQATENFGLESQEKMCVERCERNNVSIFKIIKDK</sequence>
<dbReference type="InterPro" id="IPR006119">
    <property type="entry name" value="Resolv_N"/>
</dbReference>
<dbReference type="PROSITE" id="PS51736">
    <property type="entry name" value="RECOMBINASES_3"/>
    <property type="match status" value="1"/>
</dbReference>
<dbReference type="RefSeq" id="WP_002696475.1">
    <property type="nucleotide sequence ID" value="NZ_AAWS01000011.1"/>
</dbReference>
<feature type="domain" description="Resolvase/invertase-type recombinase catalytic" evidence="5">
    <location>
        <begin position="13"/>
        <end position="57"/>
    </location>
</feature>
<dbReference type="eggNOG" id="COG1961">
    <property type="taxonomic scope" value="Bacteria"/>
</dbReference>
<dbReference type="GO" id="GO:0000150">
    <property type="term" value="F:DNA strand exchange activity"/>
    <property type="evidence" value="ECO:0007669"/>
    <property type="project" value="InterPro"/>
</dbReference>
<evidence type="ECO:0000313" key="7">
    <source>
        <dbReference type="Proteomes" id="UP000004095"/>
    </source>
</evidence>
<organism evidence="6 7">
    <name type="scientific">Microscilla marina ATCC 23134</name>
    <dbReference type="NCBI Taxonomy" id="313606"/>
    <lineage>
        <taxon>Bacteria</taxon>
        <taxon>Pseudomonadati</taxon>
        <taxon>Bacteroidota</taxon>
        <taxon>Cytophagia</taxon>
        <taxon>Cytophagales</taxon>
        <taxon>Microscillaceae</taxon>
        <taxon>Microscilla</taxon>
    </lineage>
</organism>
<keyword evidence="1" id="KW-0229">DNA integration</keyword>
<dbReference type="EMBL" id="AAWS01000011">
    <property type="protein sequence ID" value="EAY29428.1"/>
    <property type="molecule type" value="Genomic_DNA"/>
</dbReference>
<evidence type="ECO:0000256" key="3">
    <source>
        <dbReference type="ARBA" id="ARBA00023172"/>
    </source>
</evidence>
<evidence type="ECO:0000256" key="4">
    <source>
        <dbReference type="PROSITE-ProRule" id="PRU10137"/>
    </source>
</evidence>
<dbReference type="Gene3D" id="3.40.50.1390">
    <property type="entry name" value="Resolvase, N-terminal catalytic domain"/>
    <property type="match status" value="1"/>
</dbReference>
<feature type="active site" description="O-(5'-phospho-DNA)-serine intermediate" evidence="4">
    <location>
        <position position="21"/>
    </location>
</feature>
<dbReference type="SUPFAM" id="SSF53041">
    <property type="entry name" value="Resolvase-like"/>
    <property type="match status" value="1"/>
</dbReference>
<protein>
    <submittedName>
        <fullName evidence="6">Site-specific recombinase</fullName>
    </submittedName>
</protein>
<keyword evidence="2" id="KW-0238">DNA-binding</keyword>
<dbReference type="OrthoDB" id="2290206at2"/>
<evidence type="ECO:0000256" key="1">
    <source>
        <dbReference type="ARBA" id="ARBA00022908"/>
    </source>
</evidence>
<gene>
    <name evidence="6" type="ORF">M23134_01488</name>
</gene>
<dbReference type="AlphaFoldDB" id="A1ZJX5"/>
<name>A1ZJX5_MICM2</name>
<dbReference type="GO" id="GO:0003677">
    <property type="term" value="F:DNA binding"/>
    <property type="evidence" value="ECO:0007669"/>
    <property type="project" value="UniProtKB-KW"/>
</dbReference>
<comment type="caution">
    <text evidence="6">The sequence shown here is derived from an EMBL/GenBank/DDBJ whole genome shotgun (WGS) entry which is preliminary data.</text>
</comment>
<proteinExistence type="predicted"/>
<evidence type="ECO:0000256" key="2">
    <source>
        <dbReference type="ARBA" id="ARBA00023125"/>
    </source>
</evidence>
<keyword evidence="3" id="KW-0233">DNA recombination</keyword>
<dbReference type="InterPro" id="IPR006118">
    <property type="entry name" value="Recombinase_CS"/>
</dbReference>
<keyword evidence="7" id="KW-1185">Reference proteome</keyword>
<dbReference type="Proteomes" id="UP000004095">
    <property type="component" value="Unassembled WGS sequence"/>
</dbReference>
<evidence type="ECO:0000313" key="6">
    <source>
        <dbReference type="EMBL" id="EAY29428.1"/>
    </source>
</evidence>
<dbReference type="GO" id="GO:0015074">
    <property type="term" value="P:DNA integration"/>
    <property type="evidence" value="ECO:0007669"/>
    <property type="project" value="UniProtKB-KW"/>
</dbReference>
<dbReference type="InterPro" id="IPR036162">
    <property type="entry name" value="Resolvase-like_N_sf"/>
</dbReference>
<reference evidence="6 7" key="1">
    <citation type="submission" date="2007-01" db="EMBL/GenBank/DDBJ databases">
        <authorList>
            <person name="Haygood M."/>
            <person name="Podell S."/>
            <person name="Anderson C."/>
            <person name="Hopkinson B."/>
            <person name="Roe K."/>
            <person name="Barbeau K."/>
            <person name="Gaasterland T."/>
            <person name="Ferriera S."/>
            <person name="Johnson J."/>
            <person name="Kravitz S."/>
            <person name="Beeson K."/>
            <person name="Sutton G."/>
            <person name="Rogers Y.-H."/>
            <person name="Friedman R."/>
            <person name="Frazier M."/>
            <person name="Venter J.C."/>
        </authorList>
    </citation>
    <scope>NUCLEOTIDE SEQUENCE [LARGE SCALE GENOMIC DNA]</scope>
    <source>
        <strain evidence="6 7">ATCC 23134</strain>
    </source>
</reference>
<accession>A1ZJX5</accession>
<evidence type="ECO:0000259" key="5">
    <source>
        <dbReference type="PROSITE" id="PS51736"/>
    </source>
</evidence>